<dbReference type="EMBL" id="LSSL01002695">
    <property type="protein sequence ID" value="OLY81177.1"/>
    <property type="molecule type" value="Genomic_DNA"/>
</dbReference>
<dbReference type="OrthoDB" id="413008at2759"/>
<evidence type="ECO:0000313" key="2">
    <source>
        <dbReference type="EMBL" id="OLY81177.1"/>
    </source>
</evidence>
<feature type="transmembrane region" description="Helical" evidence="1">
    <location>
        <begin position="99"/>
        <end position="125"/>
    </location>
</feature>
<accession>A0A1R0GWC5</accession>
<keyword evidence="1" id="KW-1133">Transmembrane helix</keyword>
<protein>
    <submittedName>
        <fullName evidence="2">Uncharacterized protein</fullName>
    </submittedName>
</protein>
<gene>
    <name evidence="2" type="ORF">AYI68_g4722</name>
</gene>
<reference evidence="2 3" key="1">
    <citation type="journal article" date="2016" name="Mol. Biol. Evol.">
        <title>Genome-Wide Survey of Gut Fungi (Harpellales) Reveals the First Horizontally Transferred Ubiquitin Gene from a Mosquito Host.</title>
        <authorList>
            <person name="Wang Y."/>
            <person name="White M.M."/>
            <person name="Kvist S."/>
            <person name="Moncalvo J.M."/>
        </authorList>
    </citation>
    <scope>NUCLEOTIDE SEQUENCE [LARGE SCALE GENOMIC DNA]</scope>
    <source>
        <strain evidence="2 3">ALG-7-W6</strain>
    </source>
</reference>
<dbReference type="Proteomes" id="UP000187455">
    <property type="component" value="Unassembled WGS sequence"/>
</dbReference>
<keyword evidence="1" id="KW-0812">Transmembrane</keyword>
<proteinExistence type="predicted"/>
<sequence length="137" mass="15164">MHTNFQTVLDSILSACFAPTSRVTKFTYKKNAHLFIIVFCDVWHVPGCKVLEPEFFSNILCFISAWNFQQHTRSVPGSIGVRSASFLIGGDDRNSGEAAISLISLMLSTCLSIMAGLFLSSYLVFPTKKSIKSIISF</sequence>
<name>A0A1R0GWC5_9FUNG</name>
<dbReference type="AlphaFoldDB" id="A0A1R0GWC5"/>
<organism evidence="2 3">
    <name type="scientific">Smittium mucronatum</name>
    <dbReference type="NCBI Taxonomy" id="133383"/>
    <lineage>
        <taxon>Eukaryota</taxon>
        <taxon>Fungi</taxon>
        <taxon>Fungi incertae sedis</taxon>
        <taxon>Zoopagomycota</taxon>
        <taxon>Kickxellomycotina</taxon>
        <taxon>Harpellomycetes</taxon>
        <taxon>Harpellales</taxon>
        <taxon>Legeriomycetaceae</taxon>
        <taxon>Smittium</taxon>
    </lineage>
</organism>
<keyword evidence="3" id="KW-1185">Reference proteome</keyword>
<comment type="caution">
    <text evidence="2">The sequence shown here is derived from an EMBL/GenBank/DDBJ whole genome shotgun (WGS) entry which is preliminary data.</text>
</comment>
<keyword evidence="1" id="KW-0472">Membrane</keyword>
<evidence type="ECO:0000313" key="3">
    <source>
        <dbReference type="Proteomes" id="UP000187455"/>
    </source>
</evidence>
<evidence type="ECO:0000256" key="1">
    <source>
        <dbReference type="SAM" id="Phobius"/>
    </source>
</evidence>